<dbReference type="Proteomes" id="UP001630127">
    <property type="component" value="Unassembled WGS sequence"/>
</dbReference>
<feature type="region of interest" description="Disordered" evidence="1">
    <location>
        <begin position="1"/>
        <end position="48"/>
    </location>
</feature>
<name>A0ABD3AE80_9GENT</name>
<feature type="compositionally biased region" description="Acidic residues" evidence="1">
    <location>
        <begin position="68"/>
        <end position="79"/>
    </location>
</feature>
<dbReference type="InterPro" id="IPR018247">
    <property type="entry name" value="EF_Hand_1_Ca_BS"/>
</dbReference>
<evidence type="ECO:0000313" key="2">
    <source>
        <dbReference type="EMBL" id="KAL3528018.1"/>
    </source>
</evidence>
<comment type="caution">
    <text evidence="2">The sequence shown here is derived from an EMBL/GenBank/DDBJ whole genome shotgun (WGS) entry which is preliminary data.</text>
</comment>
<feature type="compositionally biased region" description="Polar residues" evidence="1">
    <location>
        <begin position="9"/>
        <end position="44"/>
    </location>
</feature>
<sequence>MDTQDKTSHNPSSSQQHEVLNRSNTQQEGGLNQSNSSTVDNPESSAGLFFLFRDQQPIFGGKSIDKDVDGDDQVDQVDV</sequence>
<organism evidence="2 3">
    <name type="scientific">Cinchona calisaya</name>
    <dbReference type="NCBI Taxonomy" id="153742"/>
    <lineage>
        <taxon>Eukaryota</taxon>
        <taxon>Viridiplantae</taxon>
        <taxon>Streptophyta</taxon>
        <taxon>Embryophyta</taxon>
        <taxon>Tracheophyta</taxon>
        <taxon>Spermatophyta</taxon>
        <taxon>Magnoliopsida</taxon>
        <taxon>eudicotyledons</taxon>
        <taxon>Gunneridae</taxon>
        <taxon>Pentapetalae</taxon>
        <taxon>asterids</taxon>
        <taxon>lamiids</taxon>
        <taxon>Gentianales</taxon>
        <taxon>Rubiaceae</taxon>
        <taxon>Cinchonoideae</taxon>
        <taxon>Cinchoneae</taxon>
        <taxon>Cinchona</taxon>
    </lineage>
</organism>
<gene>
    <name evidence="2" type="ORF">ACH5RR_012674</name>
</gene>
<feature type="region of interest" description="Disordered" evidence="1">
    <location>
        <begin position="60"/>
        <end position="79"/>
    </location>
</feature>
<dbReference type="EMBL" id="JBJUIK010000005">
    <property type="protein sequence ID" value="KAL3528018.1"/>
    <property type="molecule type" value="Genomic_DNA"/>
</dbReference>
<evidence type="ECO:0000313" key="3">
    <source>
        <dbReference type="Proteomes" id="UP001630127"/>
    </source>
</evidence>
<accession>A0ABD3AE80</accession>
<dbReference type="AlphaFoldDB" id="A0ABD3AE80"/>
<evidence type="ECO:0000256" key="1">
    <source>
        <dbReference type="SAM" id="MobiDB-lite"/>
    </source>
</evidence>
<proteinExistence type="predicted"/>
<keyword evidence="3" id="KW-1185">Reference proteome</keyword>
<dbReference type="PROSITE" id="PS00018">
    <property type="entry name" value="EF_HAND_1"/>
    <property type="match status" value="1"/>
</dbReference>
<reference evidence="2 3" key="1">
    <citation type="submission" date="2024-11" db="EMBL/GenBank/DDBJ databases">
        <title>A near-complete genome assembly of Cinchona calisaya.</title>
        <authorList>
            <person name="Lian D.C."/>
            <person name="Zhao X.W."/>
            <person name="Wei L."/>
        </authorList>
    </citation>
    <scope>NUCLEOTIDE SEQUENCE [LARGE SCALE GENOMIC DNA]</scope>
    <source>
        <tissue evidence="2">Nenye</tissue>
    </source>
</reference>
<protein>
    <submittedName>
        <fullName evidence="2">Uncharacterized protein</fullName>
    </submittedName>
</protein>